<dbReference type="AlphaFoldDB" id="A0AB35U2F4"/>
<comment type="similarity">
    <text evidence="4">Belongs to the class I-like SAM-binding methyltransferase superfamily. RNA M5U methyltransferase family.</text>
</comment>
<evidence type="ECO:0000256" key="4">
    <source>
        <dbReference type="PROSITE-ProRule" id="PRU01024"/>
    </source>
</evidence>
<dbReference type="NCBIfam" id="TIGR00479">
    <property type="entry name" value="rumA"/>
    <property type="match status" value="1"/>
</dbReference>
<dbReference type="PANTHER" id="PTHR11061">
    <property type="entry name" value="RNA M5U METHYLTRANSFERASE"/>
    <property type="match status" value="1"/>
</dbReference>
<dbReference type="PANTHER" id="PTHR11061:SF30">
    <property type="entry name" value="TRNA (URACIL(54)-C(5))-METHYLTRANSFERASE"/>
    <property type="match status" value="1"/>
</dbReference>
<proteinExistence type="inferred from homology"/>
<name>A0AB35U2F4_9FIRM</name>
<feature type="active site" description="Nucleophile" evidence="4">
    <location>
        <position position="332"/>
    </location>
</feature>
<dbReference type="RefSeq" id="WP_370595769.1">
    <property type="nucleotide sequence ID" value="NZ_JALBUR010000007.1"/>
</dbReference>
<evidence type="ECO:0000313" key="6">
    <source>
        <dbReference type="Proteomes" id="UP001286174"/>
    </source>
</evidence>
<dbReference type="SUPFAM" id="SSF53335">
    <property type="entry name" value="S-adenosyl-L-methionine-dependent methyltransferases"/>
    <property type="match status" value="1"/>
</dbReference>
<protein>
    <submittedName>
        <fullName evidence="5">23S rRNA (Uracil(1939)-C(5))-methyltransferase RlmD</fullName>
        <ecNumber evidence="5">2.1.1.190</ecNumber>
    </submittedName>
</protein>
<dbReference type="Proteomes" id="UP001286174">
    <property type="component" value="Unassembled WGS sequence"/>
</dbReference>
<dbReference type="FunFam" id="2.40.50.1070:FF:000003">
    <property type="entry name" value="23S rRNA (Uracil-5-)-methyltransferase RumA"/>
    <property type="match status" value="1"/>
</dbReference>
<evidence type="ECO:0000313" key="5">
    <source>
        <dbReference type="EMBL" id="MDX8419301.1"/>
    </source>
</evidence>
<dbReference type="Gene3D" id="3.40.50.150">
    <property type="entry name" value="Vaccinia Virus protein VP39"/>
    <property type="match status" value="1"/>
</dbReference>
<keyword evidence="3 4" id="KW-0949">S-adenosyl-L-methionine</keyword>
<sequence>MKRCKVDQKCGACRYLAVPYSQQLIQKRNRVRELFPGVNVEPVLGMEDPYHYRCKIYCAFGYDRNGHVKAGLYQEHSHRIVYTDVCLIQNSRANAIIRDLCGIADQLHIEPYDEDAGTGVLRYGYLRVSHQSGDVLLTIVIGSHFLPKEKAFLSLLRKAHPEIKTVILNYNHGTDSMVLGPNEKVIYGPGSITDTIDGLTFSISSKSFFQVNPVMTAVLYQTALDLADLKKNETVLDACCGIGTISLLAARQASFVLGVEINPQAIRDAKKNAKINHISNVEFIAMDAEEFIRHLGERPDVVFLDPVRAGLSENFLHTLGSLQPDRIIYVSCNPETQARDTKILRRYGYRIRTMIPVDQFPFTPNIENVALIVRK</sequence>
<dbReference type="GO" id="GO:0070475">
    <property type="term" value="P:rRNA base methylation"/>
    <property type="evidence" value="ECO:0007669"/>
    <property type="project" value="TreeGrafter"/>
</dbReference>
<feature type="binding site" evidence="4">
    <location>
        <position position="260"/>
    </location>
    <ligand>
        <name>S-adenosyl-L-methionine</name>
        <dbReference type="ChEBI" id="CHEBI:59789"/>
    </ligand>
</feature>
<dbReference type="EC" id="2.1.1.190" evidence="5"/>
<accession>A0AB35U2F4</accession>
<dbReference type="Gene3D" id="2.40.50.1070">
    <property type="match status" value="1"/>
</dbReference>
<organism evidence="5 6">
    <name type="scientific">Grylomicrobium aquisgranensis</name>
    <dbReference type="NCBI Taxonomy" id="2926318"/>
    <lineage>
        <taxon>Bacteria</taxon>
        <taxon>Bacillati</taxon>
        <taxon>Bacillota</taxon>
        <taxon>Erysipelotrichia</taxon>
        <taxon>Erysipelotrichales</taxon>
        <taxon>Erysipelotrichaceae</taxon>
        <taxon>Grylomicrobium</taxon>
    </lineage>
</organism>
<dbReference type="InterPro" id="IPR010280">
    <property type="entry name" value="U5_MeTrfase_fam"/>
</dbReference>
<evidence type="ECO:0000256" key="2">
    <source>
        <dbReference type="ARBA" id="ARBA00022679"/>
    </source>
</evidence>
<gene>
    <name evidence="5" type="primary">rlmD</name>
    <name evidence="5" type="ORF">MOZ60_04235</name>
</gene>
<evidence type="ECO:0000256" key="1">
    <source>
        <dbReference type="ARBA" id="ARBA00022603"/>
    </source>
</evidence>
<feature type="binding site" evidence="4">
    <location>
        <position position="305"/>
    </location>
    <ligand>
        <name>S-adenosyl-L-methionine</name>
        <dbReference type="ChEBI" id="CHEBI:59789"/>
    </ligand>
</feature>
<dbReference type="FunFam" id="3.40.50.150:FF:000009">
    <property type="entry name" value="23S rRNA (Uracil(1939)-C(5))-methyltransferase RlmD"/>
    <property type="match status" value="1"/>
</dbReference>
<dbReference type="PROSITE" id="PS51687">
    <property type="entry name" value="SAM_MT_RNA_M5U"/>
    <property type="match status" value="1"/>
</dbReference>
<feature type="binding site" evidence="4">
    <location>
        <position position="210"/>
    </location>
    <ligand>
        <name>S-adenosyl-L-methionine</name>
        <dbReference type="ChEBI" id="CHEBI:59789"/>
    </ligand>
</feature>
<keyword evidence="2 4" id="KW-0808">Transferase</keyword>
<reference evidence="5 6" key="1">
    <citation type="submission" date="2022-03" db="EMBL/GenBank/DDBJ databases">
        <title>Novel taxa within the pig intestine.</title>
        <authorList>
            <person name="Wylensek D."/>
            <person name="Bishof K."/>
            <person name="Afrizal A."/>
            <person name="Clavel T."/>
        </authorList>
    </citation>
    <scope>NUCLEOTIDE SEQUENCE [LARGE SCALE GENOMIC DNA]</scope>
    <source>
        <strain evidence="5 6">CLA-KB-P133</strain>
    </source>
</reference>
<dbReference type="GO" id="GO:0070041">
    <property type="term" value="F:rRNA (uridine-C5-)-methyltransferase activity"/>
    <property type="evidence" value="ECO:0007669"/>
    <property type="project" value="TreeGrafter"/>
</dbReference>
<keyword evidence="6" id="KW-1185">Reference proteome</keyword>
<comment type="caution">
    <text evidence="4">Lacks conserved residue(s) required for the propagation of feature annotation.</text>
</comment>
<dbReference type="EMBL" id="JALBUR010000007">
    <property type="protein sequence ID" value="MDX8419301.1"/>
    <property type="molecule type" value="Genomic_DNA"/>
</dbReference>
<comment type="caution">
    <text evidence="5">The sequence shown here is derived from an EMBL/GenBank/DDBJ whole genome shotgun (WGS) entry which is preliminary data.</text>
</comment>
<keyword evidence="1 4" id="KW-0489">Methyltransferase</keyword>
<dbReference type="InterPro" id="IPR029063">
    <property type="entry name" value="SAM-dependent_MTases_sf"/>
</dbReference>
<dbReference type="Pfam" id="PF05958">
    <property type="entry name" value="tRNA_U5-meth_tr"/>
    <property type="match status" value="1"/>
</dbReference>
<dbReference type="CDD" id="cd02440">
    <property type="entry name" value="AdoMet_MTases"/>
    <property type="match status" value="1"/>
</dbReference>
<evidence type="ECO:0000256" key="3">
    <source>
        <dbReference type="ARBA" id="ARBA00022691"/>
    </source>
</evidence>